<protein>
    <recommendedName>
        <fullName evidence="2">UPF0301 protein GQN54_12550</fullName>
    </recommendedName>
</protein>
<sequence length="198" mass="22400">MELNPLNYSIKKLNALPLEKGRLLIAEPFMQDPHFKRSIVFICEHNSDGTVGLVINKTVGLQINEVLEDFPPFDAEVFLGGPVQAQRLFFIHKKGDLIPKSILVQGDIYWSGEFSILKELIQKGLITPNDIRFFLGYSGWEPEQIIGELKEESWLISPSSSELLFGETDPDDLWAAVLKEKGDQFAMMANFPEDPSFN</sequence>
<dbReference type="RefSeq" id="WP_160633903.1">
    <property type="nucleotide sequence ID" value="NZ_WWNE01000012.1"/>
</dbReference>
<dbReference type="PANTHER" id="PTHR30327">
    <property type="entry name" value="UNCHARACTERIZED PROTEIN YQGE"/>
    <property type="match status" value="1"/>
</dbReference>
<name>A0A6N9NNV3_9FLAO</name>
<comment type="caution">
    <text evidence="3">The sequence shown here is derived from an EMBL/GenBank/DDBJ whole genome shotgun (WGS) entry which is preliminary data.</text>
</comment>
<dbReference type="Pfam" id="PF02622">
    <property type="entry name" value="DUF179"/>
    <property type="match status" value="1"/>
</dbReference>
<evidence type="ECO:0000313" key="3">
    <source>
        <dbReference type="EMBL" id="NBG66950.1"/>
    </source>
</evidence>
<keyword evidence="4" id="KW-1185">Reference proteome</keyword>
<dbReference type="InterPro" id="IPR003774">
    <property type="entry name" value="AlgH-like"/>
</dbReference>
<dbReference type="SUPFAM" id="SSF143456">
    <property type="entry name" value="VC0467-like"/>
    <property type="match status" value="1"/>
</dbReference>
<organism evidence="3 4">
    <name type="scientific">Acidiluteibacter ferrifornacis</name>
    <dbReference type="NCBI Taxonomy" id="2692424"/>
    <lineage>
        <taxon>Bacteria</taxon>
        <taxon>Pseudomonadati</taxon>
        <taxon>Bacteroidota</taxon>
        <taxon>Flavobacteriia</taxon>
        <taxon>Flavobacteriales</taxon>
        <taxon>Cryomorphaceae</taxon>
        <taxon>Acidiluteibacter</taxon>
    </lineage>
</organism>
<evidence type="ECO:0000256" key="2">
    <source>
        <dbReference type="HAMAP-Rule" id="MF_00758"/>
    </source>
</evidence>
<reference evidence="3 4" key="1">
    <citation type="submission" date="2019-12" db="EMBL/GenBank/DDBJ databases">
        <authorList>
            <person name="Zhao J."/>
        </authorList>
    </citation>
    <scope>NUCLEOTIDE SEQUENCE [LARGE SCALE GENOMIC DNA]</scope>
    <source>
        <strain evidence="3 4">S-15</strain>
    </source>
</reference>
<evidence type="ECO:0000256" key="1">
    <source>
        <dbReference type="ARBA" id="ARBA00009600"/>
    </source>
</evidence>
<gene>
    <name evidence="3" type="ORF">GQN54_12550</name>
</gene>
<comment type="similarity">
    <text evidence="1 2">Belongs to the UPF0301 (AlgH) family.</text>
</comment>
<evidence type="ECO:0000313" key="4">
    <source>
        <dbReference type="Proteomes" id="UP000470771"/>
    </source>
</evidence>
<dbReference type="Gene3D" id="3.40.1740.10">
    <property type="entry name" value="VC0467-like"/>
    <property type="match status" value="1"/>
</dbReference>
<dbReference type="Proteomes" id="UP000470771">
    <property type="component" value="Unassembled WGS sequence"/>
</dbReference>
<proteinExistence type="inferred from homology"/>
<dbReference type="AlphaFoldDB" id="A0A6N9NNV3"/>
<accession>A0A6N9NNV3</accession>
<dbReference type="PANTHER" id="PTHR30327:SF1">
    <property type="entry name" value="UPF0301 PROTEIN YQGE"/>
    <property type="match status" value="1"/>
</dbReference>
<dbReference type="GO" id="GO:0005829">
    <property type="term" value="C:cytosol"/>
    <property type="evidence" value="ECO:0007669"/>
    <property type="project" value="TreeGrafter"/>
</dbReference>
<dbReference type="HAMAP" id="MF_00758">
    <property type="entry name" value="UPF0301"/>
    <property type="match status" value="1"/>
</dbReference>
<dbReference type="EMBL" id="WWNE01000012">
    <property type="protein sequence ID" value="NBG66950.1"/>
    <property type="molecule type" value="Genomic_DNA"/>
</dbReference>